<evidence type="ECO:0000256" key="6">
    <source>
        <dbReference type="ARBA" id="ARBA00023077"/>
    </source>
</evidence>
<dbReference type="Gene3D" id="2.170.130.10">
    <property type="entry name" value="TonB-dependent receptor, plug domain"/>
    <property type="match status" value="1"/>
</dbReference>
<dbReference type="Gene3D" id="2.40.170.20">
    <property type="entry name" value="TonB-dependent receptor, beta-barrel domain"/>
    <property type="match status" value="1"/>
</dbReference>
<keyword evidence="5 10" id="KW-0812">Transmembrane</keyword>
<gene>
    <name evidence="15" type="ORF">LMG3441_01020</name>
</gene>
<evidence type="ECO:0000256" key="10">
    <source>
        <dbReference type="PROSITE-ProRule" id="PRU01360"/>
    </source>
</evidence>
<dbReference type="CDD" id="cd01347">
    <property type="entry name" value="ligand_gated_channel"/>
    <property type="match status" value="1"/>
</dbReference>
<reference evidence="15 16" key="1">
    <citation type="submission" date="2020-04" db="EMBL/GenBank/DDBJ databases">
        <authorList>
            <person name="De Canck E."/>
        </authorList>
    </citation>
    <scope>NUCLEOTIDE SEQUENCE [LARGE SCALE GENOMIC DNA]</scope>
    <source>
        <strain evidence="15 16">LMG 3441</strain>
    </source>
</reference>
<feature type="region of interest" description="Disordered" evidence="12">
    <location>
        <begin position="253"/>
        <end position="282"/>
    </location>
</feature>
<evidence type="ECO:0000256" key="5">
    <source>
        <dbReference type="ARBA" id="ARBA00022692"/>
    </source>
</evidence>
<dbReference type="GO" id="GO:0044718">
    <property type="term" value="P:siderophore transmembrane transport"/>
    <property type="evidence" value="ECO:0007669"/>
    <property type="project" value="TreeGrafter"/>
</dbReference>
<dbReference type="PROSITE" id="PS52016">
    <property type="entry name" value="TONB_DEPENDENT_REC_3"/>
    <property type="match status" value="1"/>
</dbReference>
<dbReference type="GO" id="GO:0009279">
    <property type="term" value="C:cell outer membrane"/>
    <property type="evidence" value="ECO:0007669"/>
    <property type="project" value="UniProtKB-SubCell"/>
</dbReference>
<keyword evidence="8 15" id="KW-0675">Receptor</keyword>
<comment type="similarity">
    <text evidence="2 10 11">Belongs to the TonB-dependent receptor family.</text>
</comment>
<evidence type="ECO:0000259" key="14">
    <source>
        <dbReference type="Pfam" id="PF07715"/>
    </source>
</evidence>
<proteinExistence type="inferred from homology"/>
<dbReference type="InterPro" id="IPR039426">
    <property type="entry name" value="TonB-dep_rcpt-like"/>
</dbReference>
<evidence type="ECO:0000256" key="9">
    <source>
        <dbReference type="ARBA" id="ARBA00023237"/>
    </source>
</evidence>
<dbReference type="AlphaFoldDB" id="A0A6S6ZA36"/>
<name>A0A6S6ZA36_9BURK</name>
<organism evidence="15 16">
    <name type="scientific">Achromobacter kerstersii</name>
    <dbReference type="NCBI Taxonomy" id="1353890"/>
    <lineage>
        <taxon>Bacteria</taxon>
        <taxon>Pseudomonadati</taxon>
        <taxon>Pseudomonadota</taxon>
        <taxon>Betaproteobacteria</taxon>
        <taxon>Burkholderiales</taxon>
        <taxon>Alcaligenaceae</taxon>
        <taxon>Achromobacter</taxon>
    </lineage>
</organism>
<feature type="domain" description="TonB-dependent receptor-like beta-barrel" evidence="13">
    <location>
        <begin position="278"/>
        <end position="688"/>
    </location>
</feature>
<dbReference type="InterPro" id="IPR012910">
    <property type="entry name" value="Plug_dom"/>
</dbReference>
<feature type="domain" description="TonB-dependent receptor plug" evidence="14">
    <location>
        <begin position="85"/>
        <end position="186"/>
    </location>
</feature>
<keyword evidence="4 10" id="KW-1134">Transmembrane beta strand</keyword>
<dbReference type="GO" id="GO:0015344">
    <property type="term" value="F:siderophore uptake transmembrane transporter activity"/>
    <property type="evidence" value="ECO:0007669"/>
    <property type="project" value="TreeGrafter"/>
</dbReference>
<keyword evidence="7 10" id="KW-0472">Membrane</keyword>
<evidence type="ECO:0000256" key="3">
    <source>
        <dbReference type="ARBA" id="ARBA00022448"/>
    </source>
</evidence>
<keyword evidence="3 10" id="KW-0813">Transport</keyword>
<evidence type="ECO:0000313" key="15">
    <source>
        <dbReference type="EMBL" id="CAB3670009.1"/>
    </source>
</evidence>
<evidence type="ECO:0000256" key="7">
    <source>
        <dbReference type="ARBA" id="ARBA00023136"/>
    </source>
</evidence>
<evidence type="ECO:0000256" key="11">
    <source>
        <dbReference type="RuleBase" id="RU003357"/>
    </source>
</evidence>
<dbReference type="InterPro" id="IPR036942">
    <property type="entry name" value="Beta-barrel_TonB_sf"/>
</dbReference>
<evidence type="ECO:0000259" key="13">
    <source>
        <dbReference type="Pfam" id="PF00593"/>
    </source>
</evidence>
<keyword evidence="16" id="KW-1185">Reference proteome</keyword>
<dbReference type="RefSeq" id="WP_175169020.1">
    <property type="nucleotide sequence ID" value="NZ_CADIJQ010000001.1"/>
</dbReference>
<evidence type="ECO:0000256" key="2">
    <source>
        <dbReference type="ARBA" id="ARBA00009810"/>
    </source>
</evidence>
<dbReference type="SUPFAM" id="SSF56935">
    <property type="entry name" value="Porins"/>
    <property type="match status" value="1"/>
</dbReference>
<evidence type="ECO:0000256" key="4">
    <source>
        <dbReference type="ARBA" id="ARBA00022452"/>
    </source>
</evidence>
<keyword evidence="6 11" id="KW-0798">TonB box</keyword>
<dbReference type="Proteomes" id="UP000494269">
    <property type="component" value="Unassembled WGS sequence"/>
</dbReference>
<sequence length="719" mass="76503">MNFPTFPARAGVPLRVFGLRPVVLACLSALRVVLPSALPSALPIALPIALPFVFLATAHAQSASDTTTLSPVVITANPLGSDALASPTSVLQGQALDLRRGSNLGETLNGLPGVSTTSYGPMVGRPIIRGLDGDRIRLLNNGVGTLDASSLSFDHAVPQDPLSTNRVEILRGPAVLLYGGNAIGGVVNTLDNRIPTEPIDGIHGDVGGSYGGANNDRNGAVQLEGGDGTFALHADVFGRKTGTLRIPRYARTAQQRAEDGPDADQPQGRLPNSDGEASGGAIGMSWTGEHGYGGLSYSGYDANYGSVAESDVRIKMHQERVGLAGELRDLDGLFTSVKLNFAYTDYQHKEIEDGETGTIIKNRGYEARIEARHADIGPLHGVVGLQLGQTRFSALGDEALVPTTDTDSAALFALEEWTLTDRLTLSAGARMDHTRLSPAAGGNDRFDDSGRRSFNAGSFSLGGIYKLTPLWSLAANAAYTERAPTFYELYANGPHAATGQYLVGDQNLGEERAWSGDLSLRYKNDTDHGSVGVFYSSFANYLAETNTGRYRNDDGDVVAASSDGALPEARYQGVSARLYGLEAENVTRILQRDGHALDLGLSGDYTVSRNRDTGRSLPRIPPLRLRVALDYGYGPFSAGVSVSKAFAQHDHPANDTSTAGYYSLDANAGYRFKMTGVQWQAYVRGINLTNQDIRYATSVLRDIAPEGGRAVMVGLRGSF</sequence>
<evidence type="ECO:0000313" key="16">
    <source>
        <dbReference type="Proteomes" id="UP000494269"/>
    </source>
</evidence>
<evidence type="ECO:0000256" key="8">
    <source>
        <dbReference type="ARBA" id="ARBA00023170"/>
    </source>
</evidence>
<dbReference type="PANTHER" id="PTHR30069">
    <property type="entry name" value="TONB-DEPENDENT OUTER MEMBRANE RECEPTOR"/>
    <property type="match status" value="1"/>
</dbReference>
<dbReference type="Pfam" id="PF07715">
    <property type="entry name" value="Plug"/>
    <property type="match status" value="1"/>
</dbReference>
<dbReference type="EMBL" id="CADIJQ010000001">
    <property type="protein sequence ID" value="CAB3670009.1"/>
    <property type="molecule type" value="Genomic_DNA"/>
</dbReference>
<comment type="subcellular location">
    <subcellularLocation>
        <location evidence="1 10">Cell outer membrane</location>
        <topology evidence="1 10">Multi-pass membrane protein</topology>
    </subcellularLocation>
</comment>
<dbReference type="InterPro" id="IPR000531">
    <property type="entry name" value="Beta-barrel_TonB"/>
</dbReference>
<keyword evidence="9 10" id="KW-0998">Cell outer membrane</keyword>
<dbReference type="InterPro" id="IPR037066">
    <property type="entry name" value="Plug_dom_sf"/>
</dbReference>
<dbReference type="Pfam" id="PF00593">
    <property type="entry name" value="TonB_dep_Rec_b-barrel"/>
    <property type="match status" value="1"/>
</dbReference>
<accession>A0A6S6ZA36</accession>
<evidence type="ECO:0000256" key="12">
    <source>
        <dbReference type="SAM" id="MobiDB-lite"/>
    </source>
</evidence>
<protein>
    <submittedName>
        <fullName evidence="15">Putative TonB-dependent receptor</fullName>
    </submittedName>
</protein>
<dbReference type="PANTHER" id="PTHR30069:SF40">
    <property type="entry name" value="TONB-DEPENDENT RECEPTOR NMB0964-RELATED"/>
    <property type="match status" value="1"/>
</dbReference>
<evidence type="ECO:0000256" key="1">
    <source>
        <dbReference type="ARBA" id="ARBA00004571"/>
    </source>
</evidence>